<name>A0A834TIL9_9FABA</name>
<protein>
    <submittedName>
        <fullName evidence="2">Putative FCP1 homology domain-containing protein C1271.03c-like</fullName>
    </submittedName>
</protein>
<dbReference type="OrthoDB" id="1711508at2759"/>
<sequence>MWAVKRVAFQNKVAEASEQEVGSEVGFLQQFALTMGEAFEQAVDDEMELVKQVAQVDKFMNFGSKWFDDTVKIFVVLSTLFVKEIVYVEEEKIYVLDTLQHDKHYYTTVIEVVNQDKCNISEKKVLGNKGRPIMFKDLRNVWELFKDYDQSNTVLIDDSAYKSDLNHEHTSIITKSFVGVKDDYLGKKLSSVVVLYITP</sequence>
<feature type="domain" description="FCP1 homology" evidence="1">
    <location>
        <begin position="102"/>
        <end position="187"/>
    </location>
</feature>
<dbReference type="InterPro" id="IPR004274">
    <property type="entry name" value="FCP1_dom"/>
</dbReference>
<accession>A0A834TIL9</accession>
<evidence type="ECO:0000313" key="3">
    <source>
        <dbReference type="Proteomes" id="UP000634136"/>
    </source>
</evidence>
<keyword evidence="3" id="KW-1185">Reference proteome</keyword>
<dbReference type="EMBL" id="JAAIUW010000008">
    <property type="protein sequence ID" value="KAF7821605.1"/>
    <property type="molecule type" value="Genomic_DNA"/>
</dbReference>
<comment type="caution">
    <text evidence="2">The sequence shown here is derived from an EMBL/GenBank/DDBJ whole genome shotgun (WGS) entry which is preliminary data.</text>
</comment>
<organism evidence="2 3">
    <name type="scientific">Senna tora</name>
    <dbReference type="NCBI Taxonomy" id="362788"/>
    <lineage>
        <taxon>Eukaryota</taxon>
        <taxon>Viridiplantae</taxon>
        <taxon>Streptophyta</taxon>
        <taxon>Embryophyta</taxon>
        <taxon>Tracheophyta</taxon>
        <taxon>Spermatophyta</taxon>
        <taxon>Magnoliopsida</taxon>
        <taxon>eudicotyledons</taxon>
        <taxon>Gunneridae</taxon>
        <taxon>Pentapetalae</taxon>
        <taxon>rosids</taxon>
        <taxon>fabids</taxon>
        <taxon>Fabales</taxon>
        <taxon>Fabaceae</taxon>
        <taxon>Caesalpinioideae</taxon>
        <taxon>Cassia clade</taxon>
        <taxon>Senna</taxon>
    </lineage>
</organism>
<dbReference type="InterPro" id="IPR023214">
    <property type="entry name" value="HAD_sf"/>
</dbReference>
<evidence type="ECO:0000259" key="1">
    <source>
        <dbReference type="Pfam" id="PF03031"/>
    </source>
</evidence>
<proteinExistence type="predicted"/>
<dbReference type="AlphaFoldDB" id="A0A834TIL9"/>
<evidence type="ECO:0000313" key="2">
    <source>
        <dbReference type="EMBL" id="KAF7821605.1"/>
    </source>
</evidence>
<dbReference type="Gene3D" id="3.40.50.1000">
    <property type="entry name" value="HAD superfamily/HAD-like"/>
    <property type="match status" value="1"/>
</dbReference>
<gene>
    <name evidence="2" type="ORF">G2W53_027060</name>
</gene>
<dbReference type="Proteomes" id="UP000634136">
    <property type="component" value="Unassembled WGS sequence"/>
</dbReference>
<dbReference type="Pfam" id="PF03031">
    <property type="entry name" value="NIF"/>
    <property type="match status" value="1"/>
</dbReference>
<reference evidence="2" key="1">
    <citation type="submission" date="2020-09" db="EMBL/GenBank/DDBJ databases">
        <title>Genome-Enabled Discovery of Anthraquinone Biosynthesis in Senna tora.</title>
        <authorList>
            <person name="Kang S.-H."/>
            <person name="Pandey R.P."/>
            <person name="Lee C.-M."/>
            <person name="Sim J.-S."/>
            <person name="Jeong J.-T."/>
            <person name="Choi B.-S."/>
            <person name="Jung M."/>
            <person name="Ginzburg D."/>
            <person name="Zhao K."/>
            <person name="Won S.Y."/>
            <person name="Oh T.-J."/>
            <person name="Yu Y."/>
            <person name="Kim N.-H."/>
            <person name="Lee O.R."/>
            <person name="Lee T.-H."/>
            <person name="Bashyal P."/>
            <person name="Kim T.-S."/>
            <person name="Lee W.-H."/>
            <person name="Kawkins C."/>
            <person name="Kim C.-K."/>
            <person name="Kim J.S."/>
            <person name="Ahn B.O."/>
            <person name="Rhee S.Y."/>
            <person name="Sohng J.K."/>
        </authorList>
    </citation>
    <scope>NUCLEOTIDE SEQUENCE</scope>
    <source>
        <tissue evidence="2">Leaf</tissue>
    </source>
</reference>